<dbReference type="Proteomes" id="UP001226020">
    <property type="component" value="Unassembled WGS sequence"/>
</dbReference>
<protein>
    <recommendedName>
        <fullName evidence="4">TauD/TfdA-like domain-containing protein</fullName>
    </recommendedName>
</protein>
<gene>
    <name evidence="2" type="ORF">QJU57_03540</name>
</gene>
<dbReference type="GeneID" id="300271025"/>
<keyword evidence="3" id="KW-1185">Reference proteome</keyword>
<evidence type="ECO:0000313" key="2">
    <source>
        <dbReference type="EMBL" id="MDP8148155.1"/>
    </source>
</evidence>
<accession>A0AAW8CE91</accession>
<dbReference type="EMBL" id="JASAXT010000004">
    <property type="protein sequence ID" value="MDP8148155.1"/>
    <property type="molecule type" value="Genomic_DNA"/>
</dbReference>
<dbReference type="Gene3D" id="3.60.130.10">
    <property type="entry name" value="Clavaminate synthase-like"/>
    <property type="match status" value="1"/>
</dbReference>
<proteinExistence type="predicted"/>
<dbReference type="GO" id="GO:0016706">
    <property type="term" value="F:2-oxoglutarate-dependent dioxygenase activity"/>
    <property type="evidence" value="ECO:0007669"/>
    <property type="project" value="UniProtKB-ARBA"/>
</dbReference>
<dbReference type="AlphaFoldDB" id="A0AAW8CE91"/>
<reference evidence="2 3" key="1">
    <citation type="journal article" date="2023" name="Front. Microbiol.">
        <title>Phylogeography and host specificity of Pasteurellaceae pathogenic to sea-farmed fish in the north-east Atlantic.</title>
        <authorList>
            <person name="Gulla S."/>
            <person name="Colquhoun D.J."/>
            <person name="Olsen A.B."/>
            <person name="Spilsberg B."/>
            <person name="Lagesen K."/>
            <person name="Aakesson C.P."/>
            <person name="Strom S."/>
            <person name="Manji F."/>
            <person name="Birkbeck T.H."/>
            <person name="Nilsen H.K."/>
        </authorList>
    </citation>
    <scope>NUCLEOTIDE SEQUENCE [LARGE SCALE GENOMIC DNA]</scope>
    <source>
        <strain evidence="2 3">NVIB3131</strain>
    </source>
</reference>
<keyword evidence="1" id="KW-0560">Oxidoreductase</keyword>
<evidence type="ECO:0000313" key="3">
    <source>
        <dbReference type="Proteomes" id="UP001226020"/>
    </source>
</evidence>
<comment type="caution">
    <text evidence="2">The sequence shown here is derived from an EMBL/GenBank/DDBJ whole genome shotgun (WGS) entry which is preliminary data.</text>
</comment>
<dbReference type="RefSeq" id="WP_306347009.1">
    <property type="nucleotide sequence ID" value="NZ_JASAVU010000007.1"/>
</dbReference>
<name>A0AAW8CE91_9PAST</name>
<dbReference type="InterPro" id="IPR042098">
    <property type="entry name" value="TauD-like_sf"/>
</dbReference>
<dbReference type="SUPFAM" id="SSF51197">
    <property type="entry name" value="Clavaminate synthase-like"/>
    <property type="match status" value="1"/>
</dbReference>
<organism evidence="2 3">
    <name type="scientific">Phocoenobacter atlanticus subsp. atlanticus</name>
    <dbReference type="NCBI Taxonomy" id="3061285"/>
    <lineage>
        <taxon>Bacteria</taxon>
        <taxon>Pseudomonadati</taxon>
        <taxon>Pseudomonadota</taxon>
        <taxon>Gammaproteobacteria</taxon>
        <taxon>Pasteurellales</taxon>
        <taxon>Pasteurellaceae</taxon>
        <taxon>Phocoenobacter</taxon>
        <taxon>Phocoenobacter atlanticus</taxon>
    </lineage>
</organism>
<evidence type="ECO:0000256" key="1">
    <source>
        <dbReference type="ARBA" id="ARBA00023002"/>
    </source>
</evidence>
<sequence>MNLASLIDFDLIEKQGYQSITGYGLDFEKLVQEIRDDFHIYFSPRMECDYHHFNTLVYSDDLAENPKNGGFHTDFSWTLKPPRYIVMLCLEEDPKSPYFGLNQVVVGEHIVQGLMDIFGLSYDEVLNIKLPYVVGNEVWRNLFYVQENTNRLMMRYHFEYIDHHLAKTVQIGDYPLNCLIDALANQYSEVILNKKGDLLIVDNYFALHKRTQATVQFNQDCTFKSRELVTVRFDRKE</sequence>
<evidence type="ECO:0008006" key="4">
    <source>
        <dbReference type="Google" id="ProtNLM"/>
    </source>
</evidence>